<feature type="compositionally biased region" description="Polar residues" evidence="1">
    <location>
        <begin position="12"/>
        <end position="22"/>
    </location>
</feature>
<evidence type="ECO:0000256" key="1">
    <source>
        <dbReference type="SAM" id="MobiDB-lite"/>
    </source>
</evidence>
<dbReference type="Proteomes" id="UP000236291">
    <property type="component" value="Unassembled WGS sequence"/>
</dbReference>
<feature type="non-terminal residue" evidence="2">
    <location>
        <position position="1"/>
    </location>
</feature>
<accession>A0A2K3KBW9</accession>
<organism evidence="2 3">
    <name type="scientific">Trifolium pratense</name>
    <name type="common">Red clover</name>
    <dbReference type="NCBI Taxonomy" id="57577"/>
    <lineage>
        <taxon>Eukaryota</taxon>
        <taxon>Viridiplantae</taxon>
        <taxon>Streptophyta</taxon>
        <taxon>Embryophyta</taxon>
        <taxon>Tracheophyta</taxon>
        <taxon>Spermatophyta</taxon>
        <taxon>Magnoliopsida</taxon>
        <taxon>eudicotyledons</taxon>
        <taxon>Gunneridae</taxon>
        <taxon>Pentapetalae</taxon>
        <taxon>rosids</taxon>
        <taxon>fabids</taxon>
        <taxon>Fabales</taxon>
        <taxon>Fabaceae</taxon>
        <taxon>Papilionoideae</taxon>
        <taxon>50 kb inversion clade</taxon>
        <taxon>NPAAA clade</taxon>
        <taxon>Hologalegina</taxon>
        <taxon>IRL clade</taxon>
        <taxon>Trifolieae</taxon>
        <taxon>Trifolium</taxon>
    </lineage>
</organism>
<feature type="compositionally biased region" description="Basic residues" evidence="1">
    <location>
        <begin position="1"/>
        <end position="10"/>
    </location>
</feature>
<protein>
    <submittedName>
        <fullName evidence="2">Uncharacterized protein</fullName>
    </submittedName>
</protein>
<feature type="region of interest" description="Disordered" evidence="1">
    <location>
        <begin position="1"/>
        <end position="22"/>
    </location>
</feature>
<reference evidence="2 3" key="1">
    <citation type="journal article" date="2014" name="Am. J. Bot.">
        <title>Genome assembly and annotation for red clover (Trifolium pratense; Fabaceae).</title>
        <authorList>
            <person name="Istvanek J."/>
            <person name="Jaros M."/>
            <person name="Krenek A."/>
            <person name="Repkova J."/>
        </authorList>
    </citation>
    <scope>NUCLEOTIDE SEQUENCE [LARGE SCALE GENOMIC DNA]</scope>
    <source>
        <strain evidence="3">cv. Tatra</strain>
        <tissue evidence="2">Young leaves</tissue>
    </source>
</reference>
<gene>
    <name evidence="2" type="ORF">L195_g053664</name>
</gene>
<dbReference type="EMBL" id="ASHM01091316">
    <property type="protein sequence ID" value="PNX63753.1"/>
    <property type="molecule type" value="Genomic_DNA"/>
</dbReference>
<evidence type="ECO:0000313" key="2">
    <source>
        <dbReference type="EMBL" id="PNX63753.1"/>
    </source>
</evidence>
<dbReference type="AlphaFoldDB" id="A0A2K3KBW9"/>
<proteinExistence type="predicted"/>
<evidence type="ECO:0000313" key="3">
    <source>
        <dbReference type="Proteomes" id="UP000236291"/>
    </source>
</evidence>
<reference evidence="2 3" key="2">
    <citation type="journal article" date="2017" name="Front. Plant Sci.">
        <title>Gene Classification and Mining of Molecular Markers Useful in Red Clover (Trifolium pratense) Breeding.</title>
        <authorList>
            <person name="Istvanek J."/>
            <person name="Dluhosova J."/>
            <person name="Dluhos P."/>
            <person name="Patkova L."/>
            <person name="Nedelnik J."/>
            <person name="Repkova J."/>
        </authorList>
    </citation>
    <scope>NUCLEOTIDE SEQUENCE [LARGE SCALE GENOMIC DNA]</scope>
    <source>
        <strain evidence="3">cv. Tatra</strain>
        <tissue evidence="2">Young leaves</tissue>
    </source>
</reference>
<name>A0A2K3KBW9_TRIPR</name>
<sequence>GYRCHPKRKQSPPGTNNSNTINLDNLKLFGAEENIQSMKLSACWKERWKHVERSIELIFPPPLRLHQSPVMA</sequence>
<comment type="caution">
    <text evidence="2">The sequence shown here is derived from an EMBL/GenBank/DDBJ whole genome shotgun (WGS) entry which is preliminary data.</text>
</comment>